<gene>
    <name evidence="6" type="ORF">IAB74_04565</name>
</gene>
<dbReference type="Pfam" id="PF01418">
    <property type="entry name" value="HTH_6"/>
    <property type="match status" value="1"/>
</dbReference>
<comment type="caution">
    <text evidence="6">The sequence shown here is derived from an EMBL/GenBank/DDBJ whole genome shotgun (WGS) entry which is preliminary data.</text>
</comment>
<dbReference type="Proteomes" id="UP000886796">
    <property type="component" value="Unassembled WGS sequence"/>
</dbReference>
<dbReference type="PROSITE" id="PS51464">
    <property type="entry name" value="SIS"/>
    <property type="match status" value="1"/>
</dbReference>
<dbReference type="GO" id="GO:0097367">
    <property type="term" value="F:carbohydrate derivative binding"/>
    <property type="evidence" value="ECO:0007669"/>
    <property type="project" value="InterPro"/>
</dbReference>
<dbReference type="Gene3D" id="1.10.10.10">
    <property type="entry name" value="Winged helix-like DNA-binding domain superfamily/Winged helix DNA-binding domain"/>
    <property type="match status" value="1"/>
</dbReference>
<evidence type="ECO:0000259" key="5">
    <source>
        <dbReference type="PROSITE" id="PS51464"/>
    </source>
</evidence>
<proteinExistence type="predicted"/>
<dbReference type="AlphaFoldDB" id="A0A9D0Z4N2"/>
<accession>A0A9D0Z4N2</accession>
<reference evidence="6" key="1">
    <citation type="submission" date="2020-10" db="EMBL/GenBank/DDBJ databases">
        <authorList>
            <person name="Gilroy R."/>
        </authorList>
    </citation>
    <scope>NUCLEOTIDE SEQUENCE</scope>
    <source>
        <strain evidence="6">13361</strain>
    </source>
</reference>
<evidence type="ECO:0000256" key="1">
    <source>
        <dbReference type="ARBA" id="ARBA00023015"/>
    </source>
</evidence>
<evidence type="ECO:0000256" key="3">
    <source>
        <dbReference type="ARBA" id="ARBA00023163"/>
    </source>
</evidence>
<dbReference type="CDD" id="cd05013">
    <property type="entry name" value="SIS_RpiR"/>
    <property type="match status" value="1"/>
</dbReference>
<dbReference type="InterPro" id="IPR035472">
    <property type="entry name" value="RpiR-like_SIS"/>
</dbReference>
<dbReference type="InterPro" id="IPR001347">
    <property type="entry name" value="SIS_dom"/>
</dbReference>
<protein>
    <submittedName>
        <fullName evidence="6">MurR/RpiR family transcriptional regulator</fullName>
    </submittedName>
</protein>
<dbReference type="Pfam" id="PF01380">
    <property type="entry name" value="SIS"/>
    <property type="match status" value="1"/>
</dbReference>
<dbReference type="GO" id="GO:0003677">
    <property type="term" value="F:DNA binding"/>
    <property type="evidence" value="ECO:0007669"/>
    <property type="project" value="UniProtKB-KW"/>
</dbReference>
<evidence type="ECO:0000259" key="4">
    <source>
        <dbReference type="PROSITE" id="PS51071"/>
    </source>
</evidence>
<evidence type="ECO:0000313" key="7">
    <source>
        <dbReference type="Proteomes" id="UP000886796"/>
    </source>
</evidence>
<keyword evidence="3" id="KW-0804">Transcription</keyword>
<dbReference type="GO" id="GO:1901135">
    <property type="term" value="P:carbohydrate derivative metabolic process"/>
    <property type="evidence" value="ECO:0007669"/>
    <property type="project" value="InterPro"/>
</dbReference>
<dbReference type="InterPro" id="IPR000281">
    <property type="entry name" value="HTH_RpiR"/>
</dbReference>
<dbReference type="PANTHER" id="PTHR30514">
    <property type="entry name" value="GLUCOKINASE"/>
    <property type="match status" value="1"/>
</dbReference>
<reference evidence="6" key="2">
    <citation type="journal article" date="2021" name="PeerJ">
        <title>Extensive microbial diversity within the chicken gut microbiome revealed by metagenomics and culture.</title>
        <authorList>
            <person name="Gilroy R."/>
            <person name="Ravi A."/>
            <person name="Getino M."/>
            <person name="Pursley I."/>
            <person name="Horton D.L."/>
            <person name="Alikhan N.F."/>
            <person name="Baker D."/>
            <person name="Gharbi K."/>
            <person name="Hall N."/>
            <person name="Watson M."/>
            <person name="Adriaenssens E.M."/>
            <person name="Foster-Nyarko E."/>
            <person name="Jarju S."/>
            <person name="Secka A."/>
            <person name="Antonio M."/>
            <person name="Oren A."/>
            <person name="Chaudhuri R.R."/>
            <person name="La Ragione R."/>
            <person name="Hildebrand F."/>
            <person name="Pallen M.J."/>
        </authorList>
    </citation>
    <scope>NUCLEOTIDE SEQUENCE</scope>
    <source>
        <strain evidence="6">13361</strain>
    </source>
</reference>
<dbReference type="InterPro" id="IPR036388">
    <property type="entry name" value="WH-like_DNA-bd_sf"/>
</dbReference>
<evidence type="ECO:0000313" key="6">
    <source>
        <dbReference type="EMBL" id="HIQ67768.1"/>
    </source>
</evidence>
<dbReference type="SUPFAM" id="SSF53697">
    <property type="entry name" value="SIS domain"/>
    <property type="match status" value="1"/>
</dbReference>
<sequence>MTSALLKLREASDNLSPTERAVAEQILRSPELVTQLSIHELAKRTFSSSATIVRLCSHIGYSGYRAFRQAVSQELAVRSQLHKSQEKQIEPMDTVEQIMEKITYRNILSLEQTRALLDPEILQKCVELIQNARVIYLFGIGASFCAAKDLYLKLLRIDKITILNEDWHSQLIQARNATPQDVGIVFSYSGATVEMIECLKAMKENGVPTIAMTRFVKSPISTLADHKLYIAANEALFRTGAMASRISQLNMVDILYTCLANQEYEHALNQMSRTYIPKPDEQ</sequence>
<dbReference type="InterPro" id="IPR009057">
    <property type="entry name" value="Homeodomain-like_sf"/>
</dbReference>
<name>A0A9D0Z4N2_9FIRM</name>
<dbReference type="PANTHER" id="PTHR30514:SF1">
    <property type="entry name" value="HTH-TYPE TRANSCRIPTIONAL REGULATOR HEXR-RELATED"/>
    <property type="match status" value="1"/>
</dbReference>
<dbReference type="Gene3D" id="3.40.50.10490">
    <property type="entry name" value="Glucose-6-phosphate isomerase like protein, domain 1"/>
    <property type="match status" value="1"/>
</dbReference>
<dbReference type="SUPFAM" id="SSF46689">
    <property type="entry name" value="Homeodomain-like"/>
    <property type="match status" value="1"/>
</dbReference>
<feature type="domain" description="HTH rpiR-type" evidence="4">
    <location>
        <begin position="2"/>
        <end position="78"/>
    </location>
</feature>
<keyword evidence="2" id="KW-0238">DNA-binding</keyword>
<dbReference type="InterPro" id="IPR047640">
    <property type="entry name" value="RpiR-like"/>
</dbReference>
<organism evidence="6 7">
    <name type="scientific">Candidatus Faecousia excrementigallinarum</name>
    <dbReference type="NCBI Taxonomy" id="2840806"/>
    <lineage>
        <taxon>Bacteria</taxon>
        <taxon>Bacillati</taxon>
        <taxon>Bacillota</taxon>
        <taxon>Clostridia</taxon>
        <taxon>Eubacteriales</taxon>
        <taxon>Oscillospiraceae</taxon>
        <taxon>Faecousia</taxon>
    </lineage>
</organism>
<dbReference type="GO" id="GO:0003700">
    <property type="term" value="F:DNA-binding transcription factor activity"/>
    <property type="evidence" value="ECO:0007669"/>
    <property type="project" value="InterPro"/>
</dbReference>
<dbReference type="InterPro" id="IPR046348">
    <property type="entry name" value="SIS_dom_sf"/>
</dbReference>
<evidence type="ECO:0000256" key="2">
    <source>
        <dbReference type="ARBA" id="ARBA00023125"/>
    </source>
</evidence>
<keyword evidence="1" id="KW-0805">Transcription regulation</keyword>
<dbReference type="PROSITE" id="PS51071">
    <property type="entry name" value="HTH_RPIR"/>
    <property type="match status" value="1"/>
</dbReference>
<dbReference type="EMBL" id="DVFK01000065">
    <property type="protein sequence ID" value="HIQ67768.1"/>
    <property type="molecule type" value="Genomic_DNA"/>
</dbReference>
<feature type="domain" description="SIS" evidence="5">
    <location>
        <begin position="125"/>
        <end position="265"/>
    </location>
</feature>